<dbReference type="InterPro" id="IPR011990">
    <property type="entry name" value="TPR-like_helical_dom_sf"/>
</dbReference>
<protein>
    <submittedName>
        <fullName evidence="1">Uncharacterized protein</fullName>
    </submittedName>
</protein>
<dbReference type="SUPFAM" id="SSF48452">
    <property type="entry name" value="TPR-like"/>
    <property type="match status" value="1"/>
</dbReference>
<proteinExistence type="predicted"/>
<organism evidence="1 2">
    <name type="scientific">Staphylotrichum longicolle</name>
    <dbReference type="NCBI Taxonomy" id="669026"/>
    <lineage>
        <taxon>Eukaryota</taxon>
        <taxon>Fungi</taxon>
        <taxon>Dikarya</taxon>
        <taxon>Ascomycota</taxon>
        <taxon>Pezizomycotina</taxon>
        <taxon>Sordariomycetes</taxon>
        <taxon>Sordariomycetidae</taxon>
        <taxon>Sordariales</taxon>
        <taxon>Chaetomiaceae</taxon>
        <taxon>Staphylotrichum</taxon>
    </lineage>
</organism>
<evidence type="ECO:0000313" key="1">
    <source>
        <dbReference type="EMBL" id="KAG7290861.1"/>
    </source>
</evidence>
<dbReference type="Gene3D" id="1.25.40.10">
    <property type="entry name" value="Tetratricopeptide repeat domain"/>
    <property type="match status" value="1"/>
</dbReference>
<comment type="caution">
    <text evidence="1">The sequence shown here is derived from an EMBL/GenBank/DDBJ whole genome shotgun (WGS) entry which is preliminary data.</text>
</comment>
<sequence>MGKGISGHLGRHMLVTASSLRYTPSTLSLIAILANVRDDDDFAKMRTLLRDAEAHLKRLVQTENDPDIFTVQGLLLLRETPTGTSALRAFDKAIEAARNLPSNTTSQPASGDSTAREPRWFYEPACHHNRGLILLQRNRIDEALASFEIAALELDYVASYLELAKLLPRDAPERETCLLKAAQAGNFEACGLYALHWADRAADRALPKEDRVYASTMAWEWAAVEIDPVKRAALELEVGQKLSGI</sequence>
<gene>
    <name evidence="1" type="ORF">NEMBOFW57_000866</name>
</gene>
<dbReference type="AlphaFoldDB" id="A0AAD4F047"/>
<keyword evidence="2" id="KW-1185">Reference proteome</keyword>
<name>A0AAD4F047_9PEZI</name>
<accession>A0AAD4F047</accession>
<dbReference type="EMBL" id="JAHCVI010000001">
    <property type="protein sequence ID" value="KAG7290861.1"/>
    <property type="molecule type" value="Genomic_DNA"/>
</dbReference>
<reference evidence="1" key="1">
    <citation type="submission" date="2023-02" db="EMBL/GenBank/DDBJ databases">
        <authorList>
            <person name="Palmer J.M."/>
        </authorList>
    </citation>
    <scope>NUCLEOTIDE SEQUENCE</scope>
    <source>
        <strain evidence="1">FW57</strain>
    </source>
</reference>
<evidence type="ECO:0000313" key="2">
    <source>
        <dbReference type="Proteomes" id="UP001197093"/>
    </source>
</evidence>
<dbReference type="Proteomes" id="UP001197093">
    <property type="component" value="Unassembled WGS sequence"/>
</dbReference>